<gene>
    <name evidence="2" type="ORF">RZO55_06965</name>
</gene>
<feature type="transmembrane region" description="Helical" evidence="1">
    <location>
        <begin position="6"/>
        <end position="25"/>
    </location>
</feature>
<dbReference type="InterPro" id="IPR025962">
    <property type="entry name" value="SdpI/YhfL"/>
</dbReference>
<comment type="caution">
    <text evidence="2">The sequence shown here is derived from an EMBL/GenBank/DDBJ whole genome shotgun (WGS) entry which is preliminary data.</text>
</comment>
<keyword evidence="3" id="KW-1185">Reference proteome</keyword>
<organism evidence="2 3">
    <name type="scientific">Clostridium boliviensis</name>
    <dbReference type="NCBI Taxonomy" id="318465"/>
    <lineage>
        <taxon>Bacteria</taxon>
        <taxon>Bacillati</taxon>
        <taxon>Bacillota</taxon>
        <taxon>Clostridia</taxon>
        <taxon>Eubacteriales</taxon>
        <taxon>Clostridiaceae</taxon>
        <taxon>Clostridium</taxon>
    </lineage>
</organism>
<reference evidence="2 3" key="1">
    <citation type="submission" date="2023-10" db="EMBL/GenBank/DDBJ databases">
        <title>A novel Glycoside Hydrolase 43-Like Enzyme from Clostrdium boliviensis is an Endo-xylanase, and a Candidate for Xylooligosaccharides Production from Different Xylan Substrates.</title>
        <authorList>
            <person name="Alvarez M.T."/>
            <person name="Rocabado-Villegas L.R."/>
            <person name="Salas-Veizaga D.M."/>
            <person name="Linares-Pasten J.A."/>
            <person name="Gudmundsdottir E.E."/>
            <person name="Hreggvidsson G.O."/>
            <person name="Adlercreutz P."/>
            <person name="Nordberg Karlsson E."/>
        </authorList>
    </citation>
    <scope>NUCLEOTIDE SEQUENCE [LARGE SCALE GENOMIC DNA]</scope>
    <source>
        <strain evidence="2 3">E-1</strain>
    </source>
</reference>
<dbReference type="Proteomes" id="UP001276854">
    <property type="component" value="Unassembled WGS sequence"/>
</dbReference>
<evidence type="ECO:0000313" key="3">
    <source>
        <dbReference type="Proteomes" id="UP001276854"/>
    </source>
</evidence>
<accession>A0ABU4GI81</accession>
<proteinExistence type="predicted"/>
<name>A0ABU4GI81_9CLOT</name>
<feature type="transmembrane region" description="Helical" evidence="1">
    <location>
        <begin position="61"/>
        <end position="82"/>
    </location>
</feature>
<dbReference type="EMBL" id="JAWONS010000109">
    <property type="protein sequence ID" value="MDW2797316.1"/>
    <property type="molecule type" value="Genomic_DNA"/>
</dbReference>
<keyword evidence="1" id="KW-0472">Membrane</keyword>
<protein>
    <submittedName>
        <fullName evidence="2">SdpI family protein</fullName>
    </submittedName>
</protein>
<keyword evidence="1" id="KW-1133">Transmembrane helix</keyword>
<dbReference type="RefSeq" id="WP_318063568.1">
    <property type="nucleotide sequence ID" value="NZ_JAWONS010000109.1"/>
</dbReference>
<feature type="transmembrane region" description="Helical" evidence="1">
    <location>
        <begin position="94"/>
        <end position="114"/>
    </location>
</feature>
<keyword evidence="1" id="KW-0812">Transmembrane</keyword>
<sequence length="127" mass="14372">MAFWIFMTAMELLLPLIMIVIGYLFRKKPPKEINDLAGYRTTMSMKNKDTWEFAHHHCGKVWQMVGCCMLVPSFIAMLAVFGKGTDTVGNFGTLVIIVQTIILIGSIIPTEIALRKHFDKEGKPLQL</sequence>
<evidence type="ECO:0000313" key="2">
    <source>
        <dbReference type="EMBL" id="MDW2797316.1"/>
    </source>
</evidence>
<evidence type="ECO:0000256" key="1">
    <source>
        <dbReference type="SAM" id="Phobius"/>
    </source>
</evidence>
<dbReference type="Pfam" id="PF13630">
    <property type="entry name" value="SdpI"/>
    <property type="match status" value="1"/>
</dbReference>